<comment type="caution">
    <text evidence="1">The sequence shown here is derived from an EMBL/GenBank/DDBJ whole genome shotgun (WGS) entry which is preliminary data.</text>
</comment>
<dbReference type="AlphaFoldDB" id="A0A4R1NJT3"/>
<reference evidence="1 2" key="1">
    <citation type="submission" date="2019-03" db="EMBL/GenBank/DDBJ databases">
        <title>Genomic Encyclopedia of Archaeal and Bacterial Type Strains, Phase II (KMG-II): from individual species to whole genera.</title>
        <authorList>
            <person name="Goeker M."/>
        </authorList>
    </citation>
    <scope>NUCLEOTIDE SEQUENCE [LARGE SCALE GENOMIC DNA]</scope>
    <source>
        <strain evidence="1 2">DSM 26433</strain>
    </source>
</reference>
<proteinExistence type="predicted"/>
<keyword evidence="1" id="KW-0378">Hydrolase</keyword>
<name>A0A4R1NJT3_9RHOB</name>
<dbReference type="Proteomes" id="UP000295673">
    <property type="component" value="Unassembled WGS sequence"/>
</dbReference>
<dbReference type="InterPro" id="IPR010321">
    <property type="entry name" value="DUF922"/>
</dbReference>
<evidence type="ECO:0000313" key="1">
    <source>
        <dbReference type="EMBL" id="TCL08454.1"/>
    </source>
</evidence>
<dbReference type="RefSeq" id="WP_165929086.1">
    <property type="nucleotide sequence ID" value="NZ_SMGR01000001.1"/>
</dbReference>
<sequence>MFNFSPRKAWVLFALTFAGLFGWLLWQTPSGEIVETEEIIYYQVDALTISDLKAQIRTRGPQGYSGFVQWRVLPTLNGGLKLHTKITMPKHAAPDQLSSSVAFTWNRFVKALWKHERVHQYHGKRAAKEALQSAYVHHLAIFRKWSKQDDRFDKLTAHGATEGAWLP</sequence>
<keyword evidence="1" id="KW-0645">Protease</keyword>
<organism evidence="1 2">
    <name type="scientific">Shimia isoporae</name>
    <dbReference type="NCBI Taxonomy" id="647720"/>
    <lineage>
        <taxon>Bacteria</taxon>
        <taxon>Pseudomonadati</taxon>
        <taxon>Pseudomonadota</taxon>
        <taxon>Alphaproteobacteria</taxon>
        <taxon>Rhodobacterales</taxon>
        <taxon>Roseobacteraceae</taxon>
    </lineage>
</organism>
<dbReference type="GO" id="GO:0008233">
    <property type="term" value="F:peptidase activity"/>
    <property type="evidence" value="ECO:0007669"/>
    <property type="project" value="UniProtKB-KW"/>
</dbReference>
<dbReference type="GO" id="GO:0006508">
    <property type="term" value="P:proteolysis"/>
    <property type="evidence" value="ECO:0007669"/>
    <property type="project" value="UniProtKB-KW"/>
</dbReference>
<keyword evidence="2" id="KW-1185">Reference proteome</keyword>
<gene>
    <name evidence="1" type="ORF">BXY66_0491</name>
</gene>
<dbReference type="Pfam" id="PF06037">
    <property type="entry name" value="DUF922"/>
    <property type="match status" value="1"/>
</dbReference>
<protein>
    <submittedName>
        <fullName evidence="1">Putative secreted Zn-dependent protease</fullName>
    </submittedName>
</protein>
<accession>A0A4R1NJT3</accession>
<dbReference type="EMBL" id="SMGR01000001">
    <property type="protein sequence ID" value="TCL08454.1"/>
    <property type="molecule type" value="Genomic_DNA"/>
</dbReference>
<evidence type="ECO:0000313" key="2">
    <source>
        <dbReference type="Proteomes" id="UP000295673"/>
    </source>
</evidence>